<evidence type="ECO:0000256" key="1">
    <source>
        <dbReference type="SAM" id="MobiDB-lite"/>
    </source>
</evidence>
<protein>
    <submittedName>
        <fullName evidence="2">Uncharacterized protein</fullName>
    </submittedName>
</protein>
<evidence type="ECO:0000313" key="3">
    <source>
        <dbReference type="Proteomes" id="UP000069850"/>
    </source>
</evidence>
<organism evidence="2 3">
    <name type="scientific">Methanoculleus bourgensis</name>
    <dbReference type="NCBI Taxonomy" id="83986"/>
    <lineage>
        <taxon>Archaea</taxon>
        <taxon>Methanobacteriati</taxon>
        <taxon>Methanobacteriota</taxon>
        <taxon>Stenosarchaea group</taxon>
        <taxon>Methanomicrobia</taxon>
        <taxon>Methanomicrobiales</taxon>
        <taxon>Methanomicrobiaceae</taxon>
        <taxon>Methanoculleus</taxon>
    </lineage>
</organism>
<accession>A0A0X3BP92</accession>
<feature type="region of interest" description="Disordered" evidence="1">
    <location>
        <begin position="48"/>
        <end position="86"/>
    </location>
</feature>
<dbReference type="KEGG" id="mema:MMAB1_2634"/>
<dbReference type="AlphaFoldDB" id="A0A0X3BP92"/>
<sequence length="86" mass="9447">MRRGTVQIWYPGFVRSGFQAIDWDSAKVETLRYHHECIAPMVAFAPMGRAPSPTPFPKAKSHHGPLPGESPGRARGNPPHRVGTST</sequence>
<gene>
    <name evidence="2" type="ORF">MMAB1_2634</name>
</gene>
<dbReference type="EMBL" id="LT158599">
    <property type="protein sequence ID" value="CVK33847.1"/>
    <property type="molecule type" value="Genomic_DNA"/>
</dbReference>
<evidence type="ECO:0000313" key="2">
    <source>
        <dbReference type="EMBL" id="CVK33847.1"/>
    </source>
</evidence>
<reference evidence="2 3" key="1">
    <citation type="submission" date="2016-01" db="EMBL/GenBank/DDBJ databases">
        <authorList>
            <person name="Manzoor S."/>
        </authorList>
    </citation>
    <scope>NUCLEOTIDE SEQUENCE [LARGE SCALE GENOMIC DNA]</scope>
    <source>
        <strain evidence="2">Methanoculleus sp MAB1</strain>
    </source>
</reference>
<proteinExistence type="predicted"/>
<dbReference type="Proteomes" id="UP000069850">
    <property type="component" value="Chromosome 1"/>
</dbReference>
<name>A0A0X3BP92_9EURY</name>